<dbReference type="AlphaFoldDB" id="A0AAV7MS13"/>
<protein>
    <submittedName>
        <fullName evidence="1">Uncharacterized protein</fullName>
    </submittedName>
</protein>
<name>A0AAV7MS13_PLEWA</name>
<reference evidence="1" key="1">
    <citation type="journal article" date="2022" name="bioRxiv">
        <title>Sequencing and chromosome-scale assembly of the giantPleurodeles waltlgenome.</title>
        <authorList>
            <person name="Brown T."/>
            <person name="Elewa A."/>
            <person name="Iarovenko S."/>
            <person name="Subramanian E."/>
            <person name="Araus A.J."/>
            <person name="Petzold A."/>
            <person name="Susuki M."/>
            <person name="Suzuki K.-i.T."/>
            <person name="Hayashi T."/>
            <person name="Toyoda A."/>
            <person name="Oliveira C."/>
            <person name="Osipova E."/>
            <person name="Leigh N.D."/>
            <person name="Simon A."/>
            <person name="Yun M.H."/>
        </authorList>
    </citation>
    <scope>NUCLEOTIDE SEQUENCE</scope>
    <source>
        <strain evidence="1">20211129_DDA</strain>
        <tissue evidence="1">Liver</tissue>
    </source>
</reference>
<sequence>MCQAQRFPRCSSHLPRCAPRAAHIASQGALVTFHAAFHVPGTALPNVFWSPSTQRYMCQAMHRSTCRAQCFPRCSGHLPRCATRAGHSASQGALVTFHAALHVPGTLLTKVLWSPSTLRYTCRAQRFPMCSGHLPRSAPRAGHTASQGALVTFNDALHVPGTLLPKVLWSPSSQRSMCQATQRSMCRTHCFPRCSGHLPRSSPCARPRSSPHAGHSASQGALVTFHATVHVPGTALPKVLWSPSTLHSMCHMSGTALPKVLWSPSTPRSTCRAQCFPRCFGHLPRSAPCSRPHSAPHAGHIASEGALVTFHAALHMPGSSLPKVL</sequence>
<evidence type="ECO:0000313" key="2">
    <source>
        <dbReference type="Proteomes" id="UP001066276"/>
    </source>
</evidence>
<gene>
    <name evidence="1" type="ORF">NDU88_000498</name>
</gene>
<organism evidence="1 2">
    <name type="scientific">Pleurodeles waltl</name>
    <name type="common">Iberian ribbed newt</name>
    <dbReference type="NCBI Taxonomy" id="8319"/>
    <lineage>
        <taxon>Eukaryota</taxon>
        <taxon>Metazoa</taxon>
        <taxon>Chordata</taxon>
        <taxon>Craniata</taxon>
        <taxon>Vertebrata</taxon>
        <taxon>Euteleostomi</taxon>
        <taxon>Amphibia</taxon>
        <taxon>Batrachia</taxon>
        <taxon>Caudata</taxon>
        <taxon>Salamandroidea</taxon>
        <taxon>Salamandridae</taxon>
        <taxon>Pleurodelinae</taxon>
        <taxon>Pleurodeles</taxon>
    </lineage>
</organism>
<accession>A0AAV7MS13</accession>
<dbReference type="Proteomes" id="UP001066276">
    <property type="component" value="Chromosome 9"/>
</dbReference>
<evidence type="ECO:0000313" key="1">
    <source>
        <dbReference type="EMBL" id="KAJ1103070.1"/>
    </source>
</evidence>
<dbReference type="EMBL" id="JANPWB010000013">
    <property type="protein sequence ID" value="KAJ1103070.1"/>
    <property type="molecule type" value="Genomic_DNA"/>
</dbReference>
<proteinExistence type="predicted"/>
<comment type="caution">
    <text evidence="1">The sequence shown here is derived from an EMBL/GenBank/DDBJ whole genome shotgun (WGS) entry which is preliminary data.</text>
</comment>
<keyword evidence="2" id="KW-1185">Reference proteome</keyword>